<evidence type="ECO:0000313" key="2">
    <source>
        <dbReference type="EMBL" id="SNT32474.1"/>
    </source>
</evidence>
<feature type="domain" description="SGNH hydrolase-type esterase" evidence="1">
    <location>
        <begin position="16"/>
        <end position="183"/>
    </location>
</feature>
<dbReference type="SUPFAM" id="SSF52266">
    <property type="entry name" value="SGNH hydrolase"/>
    <property type="match status" value="1"/>
</dbReference>
<dbReference type="InterPro" id="IPR013830">
    <property type="entry name" value="SGNH_hydro"/>
</dbReference>
<gene>
    <name evidence="2" type="ORF">SAMN06265795_12523</name>
</gene>
<evidence type="ECO:0000259" key="1">
    <source>
        <dbReference type="Pfam" id="PF13472"/>
    </source>
</evidence>
<organism evidence="2 3">
    <name type="scientific">Noviherbaspirillum humi</name>
    <dbReference type="NCBI Taxonomy" id="1688639"/>
    <lineage>
        <taxon>Bacteria</taxon>
        <taxon>Pseudomonadati</taxon>
        <taxon>Pseudomonadota</taxon>
        <taxon>Betaproteobacteria</taxon>
        <taxon>Burkholderiales</taxon>
        <taxon>Oxalobacteraceae</taxon>
        <taxon>Noviherbaspirillum</taxon>
    </lineage>
</organism>
<reference evidence="2 3" key="1">
    <citation type="submission" date="2017-06" db="EMBL/GenBank/DDBJ databases">
        <authorList>
            <person name="Kim H.J."/>
            <person name="Triplett B.A."/>
        </authorList>
    </citation>
    <scope>NUCLEOTIDE SEQUENCE [LARGE SCALE GENOMIC DNA]</scope>
    <source>
        <strain evidence="2 3">U15</strain>
    </source>
</reference>
<sequence>MLAMPRAFAAMPHLILLGDSIFDNGSYTGGKPDVIAQVRERLPGSWKASLLAVDGATTRGIPSQLARLPADASHLVLSIGGNDALGSQQVLRAPAKTVAEAMILLGDAAGEFEANYRKAIGACLARGLPLVTCTIYNGNFPDRQYQRQTAAALAAFNDAIIRVGVEHGLTMLDLRQICSRPEDYANPIEPSSIGGAKIAQAIVRTVTEPADGRRGARLLGAAH</sequence>
<dbReference type="GO" id="GO:0016788">
    <property type="term" value="F:hydrolase activity, acting on ester bonds"/>
    <property type="evidence" value="ECO:0007669"/>
    <property type="project" value="UniProtKB-ARBA"/>
</dbReference>
<dbReference type="Pfam" id="PF13472">
    <property type="entry name" value="Lipase_GDSL_2"/>
    <property type="match status" value="1"/>
</dbReference>
<keyword evidence="3" id="KW-1185">Reference proteome</keyword>
<accession>A0A239LS60</accession>
<evidence type="ECO:0000313" key="3">
    <source>
        <dbReference type="Proteomes" id="UP000198284"/>
    </source>
</evidence>
<proteinExistence type="predicted"/>
<dbReference type="Gene3D" id="3.40.50.1110">
    <property type="entry name" value="SGNH hydrolase"/>
    <property type="match status" value="1"/>
</dbReference>
<dbReference type="EMBL" id="FZOT01000025">
    <property type="protein sequence ID" value="SNT32474.1"/>
    <property type="molecule type" value="Genomic_DNA"/>
</dbReference>
<dbReference type="InterPro" id="IPR036514">
    <property type="entry name" value="SGNH_hydro_sf"/>
</dbReference>
<dbReference type="Proteomes" id="UP000198284">
    <property type="component" value="Unassembled WGS sequence"/>
</dbReference>
<protein>
    <submittedName>
        <fullName evidence="2">Lysophospholipase L1</fullName>
    </submittedName>
</protein>
<name>A0A239LS60_9BURK</name>
<dbReference type="AlphaFoldDB" id="A0A239LS60"/>
<dbReference type="CDD" id="cd00229">
    <property type="entry name" value="SGNH_hydrolase"/>
    <property type="match status" value="1"/>
</dbReference>